<gene>
    <name evidence="1" type="ORF">A2557_01160</name>
</gene>
<reference evidence="1 2" key="1">
    <citation type="journal article" date="2016" name="Nat. Commun.">
        <title>Thousands of microbial genomes shed light on interconnected biogeochemical processes in an aquifer system.</title>
        <authorList>
            <person name="Anantharaman K."/>
            <person name="Brown C.T."/>
            <person name="Hug L.A."/>
            <person name="Sharon I."/>
            <person name="Castelle C.J."/>
            <person name="Probst A.J."/>
            <person name="Thomas B.C."/>
            <person name="Singh A."/>
            <person name="Wilkins M.J."/>
            <person name="Karaoz U."/>
            <person name="Brodie E.L."/>
            <person name="Williams K.H."/>
            <person name="Hubbard S.S."/>
            <person name="Banfield J.F."/>
        </authorList>
    </citation>
    <scope>NUCLEOTIDE SEQUENCE [LARGE SCALE GENOMIC DNA]</scope>
</reference>
<protein>
    <submittedName>
        <fullName evidence="1">Uncharacterized protein</fullName>
    </submittedName>
</protein>
<dbReference type="EMBL" id="MFNF01000015">
    <property type="protein sequence ID" value="OGH03543.1"/>
    <property type="molecule type" value="Genomic_DNA"/>
</dbReference>
<proteinExistence type="predicted"/>
<comment type="caution">
    <text evidence="1">The sequence shown here is derived from an EMBL/GenBank/DDBJ whole genome shotgun (WGS) entry which is preliminary data.</text>
</comment>
<accession>A0A1F6GZF3</accession>
<evidence type="ECO:0000313" key="1">
    <source>
        <dbReference type="EMBL" id="OGH03543.1"/>
    </source>
</evidence>
<organism evidence="1 2">
    <name type="scientific">Candidatus Lambdaproteobacteria bacterium RIFOXYD2_FULL_56_26</name>
    <dbReference type="NCBI Taxonomy" id="1817773"/>
    <lineage>
        <taxon>Bacteria</taxon>
        <taxon>Pseudomonadati</taxon>
        <taxon>Pseudomonadota</taxon>
        <taxon>Candidatus Lambdaproteobacteria</taxon>
    </lineage>
</organism>
<dbReference type="Proteomes" id="UP000177583">
    <property type="component" value="Unassembled WGS sequence"/>
</dbReference>
<dbReference type="AlphaFoldDB" id="A0A1F6GZF3"/>
<evidence type="ECO:0000313" key="2">
    <source>
        <dbReference type="Proteomes" id="UP000177583"/>
    </source>
</evidence>
<sequence length="147" mass="16766">MKPDQTLKDLSLKKLELLDQLWTQTQLWVLNRSNTAFAVKQRLLGALEKTDRALEVREAQIGHLAKTQEKELYGLIRERLIGISELNQGGLKLLEVEAKELEAEQQSLNTGAKVVGYVKGQEPYTEARRLKAPPLQRGWKRGYSNEL</sequence>
<name>A0A1F6GZF3_9PROT</name>